<sequence length="635" mass="69761">MQTQGLPVVVAGANVVVIQPGSLYLRMGVASQPFPSTRLNVLAVRRPDGAAASTTHHHHHAAAAAASEGAEAQNKPAMADAAAPAPIAQPGDANSDQHAPAAEPLADQDAGTDTFQPMKVDDSENEQAKTDPSASETAVLSPREQIFQAMEKHTRRKAMEFKKVEGLFNQCLSFNDGAIPDRISQHDDQHHREFTNVRSAPPFVFGDQALGINPAEPYDVVWPFARGQPCRDTIVTVGSEPDTPDSLPMYRGTLCAGVESIVTCIAAIWRSMLEQDLRIPALQFSNYKAVIIVPDFVDRGMIKLLMRVALEELQFHAVMLQQDSSAATFAAGISSACVIDIGDQKISVSCVEDGIVLGNTRVLLNYGGYEVSEAYGWLLQRLGCAFVGKLDLRQPHNWHQLREWKEAHCHLVPQEDTFPPSYIQTLNCHIRSFGKPTLSYKCRVSDEPIKAPMGVFFPTAFSMAHSPLMRLIENVTEDCEDVFDTTREITQEHDTMLVQVALQATECGEFAQIRSASSPVMSLDEAVLCSIDRCPSDDMRRRMLQSILLVGGGAKTAGLEAMIEARIACELARQNRSAQPVVLSNVRNLDSQHICWKGATVTARLPGSDDMFILQHEWRKRKLQAVKAKTIFAWN</sequence>
<evidence type="ECO:0000313" key="4">
    <source>
        <dbReference type="Proteomes" id="UP000008743"/>
    </source>
</evidence>
<keyword evidence="4" id="KW-1185">Reference proteome</keyword>
<dbReference type="OrthoDB" id="5572108at2759"/>
<evidence type="ECO:0000256" key="1">
    <source>
        <dbReference type="RuleBase" id="RU000487"/>
    </source>
</evidence>
<organism evidence="3 4">
    <name type="scientific">Capsaspora owczarzaki (strain ATCC 30864)</name>
    <dbReference type="NCBI Taxonomy" id="595528"/>
    <lineage>
        <taxon>Eukaryota</taxon>
        <taxon>Filasterea</taxon>
        <taxon>Capsaspora</taxon>
    </lineage>
</organism>
<dbReference type="SUPFAM" id="SSF53067">
    <property type="entry name" value="Actin-like ATPase domain"/>
    <property type="match status" value="2"/>
</dbReference>
<dbReference type="InParanoid" id="A0A0D2ULE5"/>
<dbReference type="InterPro" id="IPR004000">
    <property type="entry name" value="Actin"/>
</dbReference>
<gene>
    <name evidence="3" type="ORF">CAOG_006318</name>
</gene>
<dbReference type="AlphaFoldDB" id="A0A0D2ULE5"/>
<evidence type="ECO:0000256" key="2">
    <source>
        <dbReference type="SAM" id="MobiDB-lite"/>
    </source>
</evidence>
<dbReference type="eggNOG" id="KOG0797">
    <property type="taxonomic scope" value="Eukaryota"/>
</dbReference>
<dbReference type="RefSeq" id="XP_004345067.2">
    <property type="nucleotide sequence ID" value="XM_004345017.2"/>
</dbReference>
<dbReference type="Gene3D" id="3.30.420.40">
    <property type="match status" value="3"/>
</dbReference>
<protein>
    <recommendedName>
        <fullName evidence="5">Actin-related protein 8</fullName>
    </recommendedName>
</protein>
<dbReference type="EMBL" id="KE346370">
    <property type="protein sequence ID" value="KJE95926.1"/>
    <property type="molecule type" value="Genomic_DNA"/>
</dbReference>
<accession>A0A0D2ULE5</accession>
<dbReference type="SMART" id="SM00268">
    <property type="entry name" value="ACTIN"/>
    <property type="match status" value="1"/>
</dbReference>
<evidence type="ECO:0008006" key="5">
    <source>
        <dbReference type="Google" id="ProtNLM"/>
    </source>
</evidence>
<reference evidence="4" key="1">
    <citation type="submission" date="2011-02" db="EMBL/GenBank/DDBJ databases">
        <title>The Genome Sequence of Capsaspora owczarzaki ATCC 30864.</title>
        <authorList>
            <person name="Russ C."/>
            <person name="Cuomo C."/>
            <person name="Burger G."/>
            <person name="Gray M.W."/>
            <person name="Holland P.W.H."/>
            <person name="King N."/>
            <person name="Lang F.B.F."/>
            <person name="Roger A.J."/>
            <person name="Ruiz-Trillo I."/>
            <person name="Young S.K."/>
            <person name="Zeng Q."/>
            <person name="Gargeya S."/>
            <person name="Alvarado L."/>
            <person name="Berlin A."/>
            <person name="Chapman S.B."/>
            <person name="Chen Z."/>
            <person name="Freedman E."/>
            <person name="Gellesch M."/>
            <person name="Goldberg J."/>
            <person name="Griggs A."/>
            <person name="Gujja S."/>
            <person name="Heilman E."/>
            <person name="Heiman D."/>
            <person name="Howarth C."/>
            <person name="Mehta T."/>
            <person name="Neiman D."/>
            <person name="Pearson M."/>
            <person name="Roberts A."/>
            <person name="Saif S."/>
            <person name="Shea T."/>
            <person name="Shenoy N."/>
            <person name="Sisk P."/>
            <person name="Stolte C."/>
            <person name="Sykes S."/>
            <person name="White J."/>
            <person name="Yandava C."/>
            <person name="Haas B."/>
            <person name="Nusbaum C."/>
            <person name="Birren B."/>
        </authorList>
    </citation>
    <scope>NUCLEOTIDE SEQUENCE</scope>
    <source>
        <strain evidence="4">ATCC 30864</strain>
    </source>
</reference>
<feature type="compositionally biased region" description="Low complexity" evidence="2">
    <location>
        <begin position="62"/>
        <end position="93"/>
    </location>
</feature>
<feature type="compositionally biased region" description="Basic and acidic residues" evidence="2">
    <location>
        <begin position="119"/>
        <end position="129"/>
    </location>
</feature>
<dbReference type="Proteomes" id="UP000008743">
    <property type="component" value="Unassembled WGS sequence"/>
</dbReference>
<dbReference type="Gene3D" id="3.90.640.10">
    <property type="entry name" value="Actin, Chain A, domain 4"/>
    <property type="match status" value="1"/>
</dbReference>
<comment type="similarity">
    <text evidence="1">Belongs to the actin family.</text>
</comment>
<evidence type="ECO:0000313" key="3">
    <source>
        <dbReference type="EMBL" id="KJE95926.1"/>
    </source>
</evidence>
<dbReference type="InterPro" id="IPR043129">
    <property type="entry name" value="ATPase_NBD"/>
</dbReference>
<dbReference type="PhylomeDB" id="A0A0D2ULE5"/>
<dbReference type="CDD" id="cd10206">
    <property type="entry name" value="ASKHA_NBD_Arp8-like"/>
    <property type="match status" value="1"/>
</dbReference>
<proteinExistence type="inferred from homology"/>
<dbReference type="PANTHER" id="PTHR11937">
    <property type="entry name" value="ACTIN"/>
    <property type="match status" value="1"/>
</dbReference>
<feature type="region of interest" description="Disordered" evidence="2">
    <location>
        <begin position="49"/>
        <end position="141"/>
    </location>
</feature>
<name>A0A0D2ULE5_CAPO3</name>
<dbReference type="FunCoup" id="A0A0D2ULE5">
    <property type="interactions" value="526"/>
</dbReference>
<dbReference type="Pfam" id="PF00022">
    <property type="entry name" value="Actin"/>
    <property type="match status" value="1"/>
</dbReference>
<dbReference type="STRING" id="595528.A0A0D2ULE5"/>